<gene>
    <name evidence="1" type="ORF">ERS852420_00403</name>
</gene>
<dbReference type="AlphaFoldDB" id="A0A173R9H8"/>
<dbReference type="EMBL" id="CYXV01000001">
    <property type="protein sequence ID" value="CUM74269.1"/>
    <property type="molecule type" value="Genomic_DNA"/>
</dbReference>
<dbReference type="InterPro" id="IPR011990">
    <property type="entry name" value="TPR-like_helical_dom_sf"/>
</dbReference>
<organism evidence="1 2">
    <name type="scientific">Roseburia faecis</name>
    <dbReference type="NCBI Taxonomy" id="301302"/>
    <lineage>
        <taxon>Bacteria</taxon>
        <taxon>Bacillati</taxon>
        <taxon>Bacillota</taxon>
        <taxon>Clostridia</taxon>
        <taxon>Lachnospirales</taxon>
        <taxon>Lachnospiraceae</taxon>
        <taxon>Roseburia</taxon>
    </lineage>
</organism>
<protein>
    <submittedName>
        <fullName evidence="1">Uncharacterized protein</fullName>
    </submittedName>
</protein>
<reference evidence="1 2" key="1">
    <citation type="submission" date="2015-09" db="EMBL/GenBank/DDBJ databases">
        <authorList>
            <consortium name="Pathogen Informatics"/>
        </authorList>
    </citation>
    <scope>NUCLEOTIDE SEQUENCE [LARGE SCALE GENOMIC DNA]</scope>
    <source>
        <strain evidence="1 2">2789STDY5608863</strain>
    </source>
</reference>
<dbReference type="Gene3D" id="1.25.40.10">
    <property type="entry name" value="Tetratricopeptide repeat domain"/>
    <property type="match status" value="1"/>
</dbReference>
<proteinExistence type="predicted"/>
<sequence length="198" mass="22880">MQHQVVELECPGCAAIITTGTKTCPYCFRPIVITSFNSISDFSSRDLNKQANVYKKAMADHPDDGILNTSLAFCYLKLKLYDNAISCFEKALEDNFEDSEICFYAAVALLKGKKAFLTSRPVINKIEEYLNAAIMIEPRGIYYYFWAYIKYDYYYRKHFRSTPDYQELLETASSSGYSEYDVHNLFDLLEVKKPDAMR</sequence>
<dbReference type="RefSeq" id="WP_055261010.1">
    <property type="nucleotide sequence ID" value="NZ_CYXV01000001.1"/>
</dbReference>
<accession>A0A173R9H8</accession>
<dbReference type="SUPFAM" id="SSF48452">
    <property type="entry name" value="TPR-like"/>
    <property type="match status" value="1"/>
</dbReference>
<dbReference type="Proteomes" id="UP000095495">
    <property type="component" value="Unassembled WGS sequence"/>
</dbReference>
<evidence type="ECO:0000313" key="2">
    <source>
        <dbReference type="Proteomes" id="UP000095495"/>
    </source>
</evidence>
<evidence type="ECO:0000313" key="1">
    <source>
        <dbReference type="EMBL" id="CUM74269.1"/>
    </source>
</evidence>
<name>A0A173R9H8_9FIRM</name>